<dbReference type="InterPro" id="IPR014001">
    <property type="entry name" value="Helicase_ATP-bd"/>
</dbReference>
<keyword evidence="3 7" id="KW-0347">Helicase</keyword>
<dbReference type="PROSITE" id="PS51194">
    <property type="entry name" value="HELICASE_CTER"/>
    <property type="match status" value="1"/>
</dbReference>
<keyword evidence="4 7" id="KW-0067">ATP-binding</keyword>
<dbReference type="GO" id="GO:0003724">
    <property type="term" value="F:RNA helicase activity"/>
    <property type="evidence" value="ECO:0007669"/>
    <property type="project" value="UniProtKB-EC"/>
</dbReference>
<evidence type="ECO:0000259" key="10">
    <source>
        <dbReference type="PROSITE" id="PS51194"/>
    </source>
</evidence>
<reference evidence="12" key="1">
    <citation type="submission" date="2015-11" db="EMBL/GenBank/DDBJ databases">
        <authorList>
            <person name="Zhang Y."/>
            <person name="Guo Z."/>
        </authorList>
    </citation>
    <scope>NUCLEOTIDE SEQUENCE</scope>
    <source>
        <strain evidence="12">BN30871</strain>
    </source>
</reference>
<feature type="region of interest" description="Disordered" evidence="8">
    <location>
        <begin position="442"/>
        <end position="514"/>
    </location>
</feature>
<feature type="domain" description="Helicase ATP-binding" evidence="9">
    <location>
        <begin position="32"/>
        <end position="200"/>
    </location>
</feature>
<dbReference type="InterPro" id="IPR027417">
    <property type="entry name" value="P-loop_NTPase"/>
</dbReference>
<dbReference type="PROSITE" id="PS00039">
    <property type="entry name" value="DEAD_ATP_HELICASE"/>
    <property type="match status" value="1"/>
</dbReference>
<keyword evidence="1 7" id="KW-0547">Nucleotide-binding</keyword>
<dbReference type="InterPro" id="IPR000629">
    <property type="entry name" value="RNA-helicase_DEAD-box_CS"/>
</dbReference>
<organism evidence="12">
    <name type="scientific">Sulfurovum sp. enrichment culture clone C5</name>
    <dbReference type="NCBI Taxonomy" id="497650"/>
    <lineage>
        <taxon>Bacteria</taxon>
        <taxon>Pseudomonadati</taxon>
        <taxon>Campylobacterota</taxon>
        <taxon>Epsilonproteobacteria</taxon>
        <taxon>Campylobacterales</taxon>
        <taxon>Sulfurovaceae</taxon>
        <taxon>Sulfurovum</taxon>
        <taxon>environmental samples</taxon>
    </lineage>
</organism>
<dbReference type="PROSITE" id="PS51192">
    <property type="entry name" value="HELICASE_ATP_BIND_1"/>
    <property type="match status" value="1"/>
</dbReference>
<keyword evidence="2 7" id="KW-0378">Hydrolase</keyword>
<dbReference type="SUPFAM" id="SSF52540">
    <property type="entry name" value="P-loop containing nucleoside triphosphate hydrolases"/>
    <property type="match status" value="1"/>
</dbReference>
<dbReference type="EMBL" id="FAXN01000057">
    <property type="protein sequence ID" value="CUV65986.1"/>
    <property type="molecule type" value="Genomic_DNA"/>
</dbReference>
<proteinExistence type="inferred from homology"/>
<dbReference type="PANTHER" id="PTHR47959">
    <property type="entry name" value="ATP-DEPENDENT RNA HELICASE RHLE-RELATED"/>
    <property type="match status" value="1"/>
</dbReference>
<comment type="similarity">
    <text evidence="5 7">Belongs to the DEAD box helicase family.</text>
</comment>
<feature type="domain" description="Helicase C-terminal" evidence="10">
    <location>
        <begin position="211"/>
        <end position="379"/>
    </location>
</feature>
<evidence type="ECO:0000256" key="8">
    <source>
        <dbReference type="SAM" id="MobiDB-lite"/>
    </source>
</evidence>
<dbReference type="CDD" id="cd18787">
    <property type="entry name" value="SF2_C_DEAD"/>
    <property type="match status" value="1"/>
</dbReference>
<dbReference type="InterPro" id="IPR011545">
    <property type="entry name" value="DEAD/DEAH_box_helicase_dom"/>
</dbReference>
<feature type="short sequence motif" description="Q motif" evidence="6">
    <location>
        <begin position="1"/>
        <end position="29"/>
    </location>
</feature>
<dbReference type="InterPro" id="IPR001650">
    <property type="entry name" value="Helicase_C-like"/>
</dbReference>
<dbReference type="Gene3D" id="3.40.50.300">
    <property type="entry name" value="P-loop containing nucleotide triphosphate hydrolases"/>
    <property type="match status" value="2"/>
</dbReference>
<evidence type="ECO:0000256" key="6">
    <source>
        <dbReference type="PROSITE-ProRule" id="PRU00552"/>
    </source>
</evidence>
<sequence>MTFKDFNLKEPIQQAIDEAGFTEPSPVQKEAIPLILAGNDIIAQAQTGTGKTAAFGLPMLNMMVGDGSVEGLVIVPTRELAMQVSDEIYRFGKNSNLKTATVYGGTSYDKQIERIKQASVVVATPGRLQDLLAGGRIKLSPKFVVLDEADEMLDMGFLDEITAIFEFIKNEDRQTLMFSATMPPLIRKLAEKILKDPKTVAITKGESTNSKISQNYYVVEEHERDDALVRLIDYKNPAKCIIFCRMKKEVDRLASHLTSQGFKVSVLHGDMEQRQREVAIRGFKNGSVDIFVATDVAARGLDVNDVSHVFNYHMPFDSESYVHRIGRTGRGGKTGEAITLVSPNELRTIKRIEKDVGAQMVTQSIPSKSEVQSSKQDELIAQIASTKITEHAIEIVKTLQHEVDIVAIAHMLASMMLEKQEIKGKEKIGFKAEDVEKLLQKAMAGRDDRNRRNRSGGGRGKPSFNRSRNDRNDRGAGSGDRRRDDKPRGDRDRKPSSSSGQGQRSNKPRSDKRA</sequence>
<gene>
    <name evidence="12" type="primary">exp</name>
    <name evidence="12" type="ORF">BN3087_550002</name>
</gene>
<dbReference type="GO" id="GO:0005829">
    <property type="term" value="C:cytosol"/>
    <property type="evidence" value="ECO:0007669"/>
    <property type="project" value="TreeGrafter"/>
</dbReference>
<dbReference type="SMART" id="SM00487">
    <property type="entry name" value="DEXDc"/>
    <property type="match status" value="1"/>
</dbReference>
<feature type="compositionally biased region" description="Polar residues" evidence="8">
    <location>
        <begin position="496"/>
        <end position="505"/>
    </location>
</feature>
<dbReference type="PROSITE" id="PS51195">
    <property type="entry name" value="Q_MOTIF"/>
    <property type="match status" value="1"/>
</dbReference>
<evidence type="ECO:0000256" key="5">
    <source>
        <dbReference type="ARBA" id="ARBA00038437"/>
    </source>
</evidence>
<dbReference type="Pfam" id="PF00270">
    <property type="entry name" value="DEAD"/>
    <property type="match status" value="1"/>
</dbReference>
<evidence type="ECO:0000256" key="2">
    <source>
        <dbReference type="ARBA" id="ARBA00022801"/>
    </source>
</evidence>
<dbReference type="GO" id="GO:0016787">
    <property type="term" value="F:hydrolase activity"/>
    <property type="evidence" value="ECO:0007669"/>
    <property type="project" value="UniProtKB-KW"/>
</dbReference>
<dbReference type="InterPro" id="IPR050079">
    <property type="entry name" value="DEAD_box_RNA_helicase"/>
</dbReference>
<evidence type="ECO:0000259" key="11">
    <source>
        <dbReference type="PROSITE" id="PS51195"/>
    </source>
</evidence>
<dbReference type="AlphaFoldDB" id="A0A0S4XNT5"/>
<dbReference type="GO" id="GO:0005524">
    <property type="term" value="F:ATP binding"/>
    <property type="evidence" value="ECO:0007669"/>
    <property type="project" value="UniProtKB-KW"/>
</dbReference>
<evidence type="ECO:0000256" key="3">
    <source>
        <dbReference type="ARBA" id="ARBA00022806"/>
    </source>
</evidence>
<dbReference type="SMART" id="SM00490">
    <property type="entry name" value="HELICc"/>
    <property type="match status" value="1"/>
</dbReference>
<evidence type="ECO:0000259" key="9">
    <source>
        <dbReference type="PROSITE" id="PS51192"/>
    </source>
</evidence>
<protein>
    <submittedName>
        <fullName evidence="12">ATP-dependent RNA helicase exp9, DEAD box protein, cold shock protein</fullName>
        <ecNumber evidence="12">3.6.4.13</ecNumber>
    </submittedName>
</protein>
<dbReference type="PANTHER" id="PTHR47959:SF1">
    <property type="entry name" value="ATP-DEPENDENT RNA HELICASE DBPA"/>
    <property type="match status" value="1"/>
</dbReference>
<dbReference type="InterPro" id="IPR044742">
    <property type="entry name" value="DEAD/DEAH_RhlB"/>
</dbReference>
<feature type="compositionally biased region" description="Basic and acidic residues" evidence="8">
    <location>
        <begin position="467"/>
        <end position="495"/>
    </location>
</feature>
<dbReference type="InterPro" id="IPR014014">
    <property type="entry name" value="RNA_helicase_DEAD_Q_motif"/>
</dbReference>
<name>A0A0S4XNT5_9BACT</name>
<dbReference type="GO" id="GO:0003676">
    <property type="term" value="F:nucleic acid binding"/>
    <property type="evidence" value="ECO:0007669"/>
    <property type="project" value="InterPro"/>
</dbReference>
<evidence type="ECO:0000313" key="12">
    <source>
        <dbReference type="EMBL" id="CUV65986.1"/>
    </source>
</evidence>
<evidence type="ECO:0000256" key="1">
    <source>
        <dbReference type="ARBA" id="ARBA00022741"/>
    </source>
</evidence>
<accession>A0A0S4XNT5</accession>
<evidence type="ECO:0000256" key="4">
    <source>
        <dbReference type="ARBA" id="ARBA00022840"/>
    </source>
</evidence>
<dbReference type="EC" id="3.6.4.13" evidence="12"/>
<dbReference type="CDD" id="cd00268">
    <property type="entry name" value="DEADc"/>
    <property type="match status" value="1"/>
</dbReference>
<evidence type="ECO:0000256" key="7">
    <source>
        <dbReference type="RuleBase" id="RU000492"/>
    </source>
</evidence>
<dbReference type="Pfam" id="PF00271">
    <property type="entry name" value="Helicase_C"/>
    <property type="match status" value="1"/>
</dbReference>
<feature type="domain" description="DEAD-box RNA helicase Q" evidence="11">
    <location>
        <begin position="1"/>
        <end position="29"/>
    </location>
</feature>